<dbReference type="ExpressionAtlas" id="A0A1P8B4F7">
    <property type="expression patterns" value="baseline and differential"/>
</dbReference>
<dbReference type="Pfam" id="PF05678">
    <property type="entry name" value="VQ"/>
    <property type="match status" value="1"/>
</dbReference>
<dbReference type="EMBL" id="CP002687">
    <property type="protein sequence ID" value="ANM66477.1"/>
    <property type="molecule type" value="Genomic_DNA"/>
</dbReference>
<dbReference type="TAIR" id="AT4G39720"/>
<evidence type="ECO:0000313" key="4">
    <source>
        <dbReference type="EMBL" id="ANM66477.1"/>
    </source>
</evidence>
<name>A0A1P8B4F7_ARATH</name>
<dbReference type="PANTHER" id="PTHR33179">
    <property type="entry name" value="VQ MOTIF-CONTAINING PROTEIN"/>
    <property type="match status" value="1"/>
</dbReference>
<dbReference type="InterPro" id="IPR039609">
    <property type="entry name" value="VQ_15/22"/>
</dbReference>
<keyword evidence="5" id="KW-1185">Reference proteome</keyword>
<dbReference type="Proteomes" id="UP000006548">
    <property type="component" value="Chromosome 4"/>
</dbReference>
<feature type="domain" description="VQ" evidence="2">
    <location>
        <begin position="123"/>
        <end position="150"/>
    </location>
</feature>
<dbReference type="Araport" id="AT4G39720"/>
<evidence type="ECO:0000313" key="5">
    <source>
        <dbReference type="Proteomes" id="UP000006548"/>
    </source>
</evidence>
<dbReference type="InterPro" id="IPR008889">
    <property type="entry name" value="VQ"/>
</dbReference>
<accession>A0A1P8B4F7</accession>
<dbReference type="InParanoid" id="A0A1P8B4F7"/>
<feature type="compositionally biased region" description="Low complexity" evidence="1">
    <location>
        <begin position="248"/>
        <end position="265"/>
    </location>
</feature>
<keyword evidence="6" id="KW-1267">Proteomics identification</keyword>
<dbReference type="PANTHER" id="PTHR33179:SF4">
    <property type="entry name" value="VQ MOTIF-CONTAINING PROTEIN"/>
    <property type="match status" value="1"/>
</dbReference>
<feature type="compositionally biased region" description="Low complexity" evidence="1">
    <location>
        <begin position="1"/>
        <end position="12"/>
    </location>
</feature>
<sequence>MESGNSSSMQSSSGGGGGGEEEYDSRAADQSISAFFDHHNNHVSSIPTPQQNHRNLLHFDHNNNNSLIPPNYFNNNTFLPVNQQPDPISQLDLRTSSATSSLPPTNNIGVIKKTKKRSRASRRAPTTVLTTDTSNFRAMVQEFTGIPAPPLFNNNSIVNTTRLNTFLGLSSSSPNTYNTNNLLLRPFAQKLTPATPLLSGSQIQQYQNPNNGFEDMNLQALLQAHISNPRSNEHDQFGLGMMQTPSTNPPTTTAAANGNINTGDNGSYGGSDHEHNNDDLKFENFPSKRKTGANFI</sequence>
<reference evidence="4 5" key="1">
    <citation type="journal article" date="1999" name="Nature">
        <title>Sequence and analysis of chromosome 4 of the plant Arabidopsis thaliana.</title>
        <authorList>
            <consortium name="EU"/>
            <consortium name="CSHL and WU Arabidopsis Sequencing Project"/>
            <person name="Mayer K."/>
            <person name="Schuller C."/>
            <person name="Wambutt R."/>
            <person name="Murphy G."/>
            <person name="Volckaert G."/>
            <person name="Pohl T."/>
            <person name="Dusterhoft A."/>
            <person name="Stiekema W."/>
            <person name="Entian K.D."/>
            <person name="Terryn N."/>
            <person name="Harris B."/>
            <person name="Ansorge W."/>
            <person name="Brandt P."/>
            <person name="Grivell L."/>
            <person name="Rieger M."/>
            <person name="Weichselgartner M."/>
            <person name="de Simone V."/>
            <person name="Obermaier B."/>
            <person name="Mache R."/>
            <person name="Muller M."/>
            <person name="Kreis M."/>
            <person name="Delseny M."/>
            <person name="Puigdomenech P."/>
            <person name="Watson M."/>
            <person name="Schmidtheini T."/>
            <person name="Reichert B."/>
            <person name="Portatelle D."/>
            <person name="Perez-Alonso M."/>
            <person name="Boutry M."/>
            <person name="Bancroft I."/>
            <person name="Vos P."/>
            <person name="Hoheisel J."/>
            <person name="Zimmermann W."/>
            <person name="Wedler H."/>
            <person name="Ridley P."/>
            <person name="Langham S.A."/>
            <person name="McCullagh B."/>
            <person name="Bilham L."/>
            <person name="Robben J."/>
            <person name="Van der Schueren J."/>
            <person name="Grymonprez B."/>
            <person name="Chuang Y.J."/>
            <person name="Vandenbussche F."/>
            <person name="Braeken M."/>
            <person name="Weltjens I."/>
            <person name="Voet M."/>
            <person name="Bastiaens I."/>
            <person name="Aert R."/>
            <person name="Defoor E."/>
            <person name="Weitzenegger T."/>
            <person name="Bothe G."/>
            <person name="Ramsperger U."/>
            <person name="Hilbert H."/>
            <person name="Braun M."/>
            <person name="Holzer E."/>
            <person name="Brandt A."/>
            <person name="Peters S."/>
            <person name="van Staveren M."/>
            <person name="Dirske W."/>
            <person name="Mooijman P."/>
            <person name="Klein Lankhorst R."/>
            <person name="Rose M."/>
            <person name="Hauf J."/>
            <person name="Kotter P."/>
            <person name="Berneiser S."/>
            <person name="Hempel S."/>
            <person name="Feldpausch M."/>
            <person name="Lamberth S."/>
            <person name="Van den Daele H."/>
            <person name="De Keyser A."/>
            <person name="Buysshaert C."/>
            <person name="Gielen J."/>
            <person name="Villarroel R."/>
            <person name="De Clercq R."/>
            <person name="Van Montagu M."/>
            <person name="Rogers J."/>
            <person name="Cronin A."/>
            <person name="Quail M."/>
            <person name="Bray-Allen S."/>
            <person name="Clark L."/>
            <person name="Doggett J."/>
            <person name="Hall S."/>
            <person name="Kay M."/>
            <person name="Lennard N."/>
            <person name="McLay K."/>
            <person name="Mayes R."/>
            <person name="Pettett A."/>
            <person name="Rajandream M.A."/>
            <person name="Lyne M."/>
            <person name="Benes V."/>
            <person name="Rechmann S."/>
            <person name="Borkova D."/>
            <person name="Blocker H."/>
            <person name="Scharfe M."/>
            <person name="Grimm M."/>
            <person name="Lohnert T.H."/>
            <person name="Dose S."/>
            <person name="de Haan M."/>
            <person name="Maarse A."/>
            <person name="Schafer M."/>
            <person name="Muller-Auer S."/>
            <person name="Gabel C."/>
            <person name="Fuchs M."/>
            <person name="Fartmann B."/>
            <person name="Granderath K."/>
            <person name="Dauner D."/>
            <person name="Herzl A."/>
            <person name="Neumann S."/>
            <person name="Argiriou A."/>
            <person name="Vitale D."/>
            <person name="Liguori R."/>
            <person name="Piravandi E."/>
            <person name="Massenet O."/>
            <person name="Quigley F."/>
            <person name="Clabauld G."/>
            <person name="Mundlein A."/>
            <person name="Felber R."/>
            <person name="Schnabl S."/>
            <person name="Hiller R."/>
            <person name="Schmidt W."/>
            <person name="Lecharny A."/>
            <person name="Aubourg S."/>
            <person name="Chefdor F."/>
            <person name="Cooke R."/>
            <person name="Berger C."/>
            <person name="Montfort A."/>
            <person name="Casacuberta E."/>
            <person name="Gibbons T."/>
            <person name="Weber N."/>
            <person name="Vandenbol M."/>
            <person name="Bargues M."/>
            <person name="Terol J."/>
            <person name="Torres A."/>
            <person name="Perez-Perez A."/>
            <person name="Purnelle B."/>
            <person name="Bent E."/>
            <person name="Johnson S."/>
            <person name="Tacon D."/>
            <person name="Jesse T."/>
            <person name="Heijnen L."/>
            <person name="Schwarz S."/>
            <person name="Scholler P."/>
            <person name="Heber S."/>
            <person name="Francs P."/>
            <person name="Bielke C."/>
            <person name="Frishman D."/>
            <person name="Haase D."/>
            <person name="Lemcke K."/>
            <person name="Mewes H.W."/>
            <person name="Stocker S."/>
            <person name="Zaccaria P."/>
            <person name="Bevan M."/>
            <person name="Wilson R.K."/>
            <person name="de la Bastide M."/>
            <person name="Habermann K."/>
            <person name="Parnell L."/>
            <person name="Dedhia N."/>
            <person name="Gnoj L."/>
            <person name="Schutz K."/>
            <person name="Huang E."/>
            <person name="Spiegel L."/>
            <person name="Sehkon M."/>
            <person name="Murray J."/>
            <person name="Sheet P."/>
            <person name="Cordes M."/>
            <person name="Abu-Threideh J."/>
            <person name="Stoneking T."/>
            <person name="Kalicki J."/>
            <person name="Graves T."/>
            <person name="Harmon G."/>
            <person name="Edwards J."/>
            <person name="Latreille P."/>
            <person name="Courtney L."/>
            <person name="Cloud J."/>
            <person name="Abbott A."/>
            <person name="Scott K."/>
            <person name="Johnson D."/>
            <person name="Minx P."/>
            <person name="Bentley D."/>
            <person name="Fulton B."/>
            <person name="Miller N."/>
            <person name="Greco T."/>
            <person name="Kemp K."/>
            <person name="Kramer J."/>
            <person name="Fulton L."/>
            <person name="Mardis E."/>
            <person name="Dante M."/>
            <person name="Pepin K."/>
            <person name="Hillier L."/>
            <person name="Nelson J."/>
            <person name="Spieth J."/>
            <person name="Ryan E."/>
            <person name="Andrews S."/>
            <person name="Geisel C."/>
            <person name="Layman D."/>
            <person name="Du H."/>
            <person name="Ali J."/>
            <person name="Berghoff A."/>
            <person name="Jones K."/>
            <person name="Drone K."/>
            <person name="Cotton M."/>
            <person name="Joshu C."/>
            <person name="Antonoiu B."/>
            <person name="Zidanic M."/>
            <person name="Strong C."/>
            <person name="Sun H."/>
            <person name="Lamar B."/>
            <person name="Yordan C."/>
            <person name="Ma P."/>
            <person name="Zhong J."/>
            <person name="Preston R."/>
            <person name="Vil D."/>
            <person name="Shekher M."/>
            <person name="Matero A."/>
            <person name="Shah R."/>
            <person name="Swaby I.K."/>
            <person name="O'Shaughnessy A."/>
            <person name="Rodriguez M."/>
            <person name="Hoffmann J."/>
            <person name="Till S."/>
            <person name="Granat S."/>
            <person name="Shohdy N."/>
            <person name="Hasegawa A."/>
            <person name="Hameed A."/>
            <person name="Lodhi M."/>
            <person name="Johnson A."/>
            <person name="Chen E."/>
            <person name="Marra M."/>
            <person name="Martienssen R."/>
            <person name="McCombie W.R."/>
        </authorList>
    </citation>
    <scope>NUCLEOTIDE SEQUENCE [LARGE SCALE GENOMIC DNA]</scope>
    <source>
        <strain evidence="5">cv. Columbia</strain>
    </source>
</reference>
<dbReference type="GeneID" id="830127"/>
<gene>
    <name evidence="3 4" type="ordered locus">At4g39720</name>
    <name evidence="4" type="ORF">T19P19.110</name>
    <name evidence="4" type="ORF">T19P19_110</name>
</gene>
<dbReference type="AlphaFoldDB" id="A0A1P8B4F7"/>
<feature type="compositionally biased region" description="Basic and acidic residues" evidence="1">
    <location>
        <begin position="271"/>
        <end position="282"/>
    </location>
</feature>
<evidence type="ECO:0007829" key="6">
    <source>
        <dbReference type="PeptideAtlas" id="A0A1P8B4F7"/>
    </source>
</evidence>
<reference evidence="5" key="2">
    <citation type="journal article" date="2017" name="Plant J.">
        <title>Araport11: a complete reannotation of the Arabidopsis thaliana reference genome.</title>
        <authorList>
            <person name="Cheng C.Y."/>
            <person name="Krishnakumar V."/>
            <person name="Chan A.P."/>
            <person name="Thibaud-Nissen F."/>
            <person name="Schobel S."/>
            <person name="Town C.D."/>
        </authorList>
    </citation>
    <scope>GENOME REANNOTATION</scope>
    <source>
        <strain evidence="5">cv. Columbia</strain>
    </source>
</reference>
<evidence type="ECO:0000313" key="3">
    <source>
        <dbReference type="Araport" id="AT4G39720"/>
    </source>
</evidence>
<feature type="region of interest" description="Disordered" evidence="1">
    <location>
        <begin position="248"/>
        <end position="296"/>
    </location>
</feature>
<feature type="region of interest" description="Disordered" evidence="1">
    <location>
        <begin position="1"/>
        <end position="26"/>
    </location>
</feature>
<evidence type="ECO:0000259" key="2">
    <source>
        <dbReference type="Pfam" id="PF05678"/>
    </source>
</evidence>
<feature type="compositionally biased region" description="Basic residues" evidence="1">
    <location>
        <begin position="287"/>
        <end position="296"/>
    </location>
</feature>
<protein>
    <submittedName>
        <fullName evidence="4">VQ motif-containing protein</fullName>
    </submittedName>
</protein>
<evidence type="ECO:0000256" key="1">
    <source>
        <dbReference type="SAM" id="MobiDB-lite"/>
    </source>
</evidence>
<organism evidence="4 5">
    <name type="scientific">Arabidopsis thaliana</name>
    <name type="common">Mouse-ear cress</name>
    <dbReference type="NCBI Taxonomy" id="3702"/>
    <lineage>
        <taxon>Eukaryota</taxon>
        <taxon>Viridiplantae</taxon>
        <taxon>Streptophyta</taxon>
        <taxon>Embryophyta</taxon>
        <taxon>Tracheophyta</taxon>
        <taxon>Spermatophyta</taxon>
        <taxon>Magnoliopsida</taxon>
        <taxon>eudicotyledons</taxon>
        <taxon>Gunneridae</taxon>
        <taxon>Pentapetalae</taxon>
        <taxon>rosids</taxon>
        <taxon>malvids</taxon>
        <taxon>Brassicales</taxon>
        <taxon>Brassicaceae</taxon>
        <taxon>Camelineae</taxon>
        <taxon>Arabidopsis</taxon>
    </lineage>
</organism>
<proteinExistence type="evidence at protein level"/>
<dbReference type="STRING" id="3702.A0A1P8B4F7"/>